<reference evidence="2 3" key="1">
    <citation type="submission" date="2012-02" db="EMBL/GenBank/DDBJ databases">
        <title>The Genome Sequence of Bacteroides salyersiae CL02T12C01.</title>
        <authorList>
            <consortium name="The Broad Institute Genome Sequencing Platform"/>
            <person name="Earl A."/>
            <person name="Ward D."/>
            <person name="Feldgarden M."/>
            <person name="Gevers D."/>
            <person name="Zitomersky N.L."/>
            <person name="Coyne M.J."/>
            <person name="Comstock L.E."/>
            <person name="Young S.K."/>
            <person name="Zeng Q."/>
            <person name="Gargeya S."/>
            <person name="Fitzgerald M."/>
            <person name="Haas B."/>
            <person name="Abouelleil A."/>
            <person name="Alvarado L."/>
            <person name="Arachchi H.M."/>
            <person name="Berlin A."/>
            <person name="Chapman S.B."/>
            <person name="Gearin G."/>
            <person name="Goldberg J."/>
            <person name="Griggs A."/>
            <person name="Gujja S."/>
            <person name="Hansen M."/>
            <person name="Heiman D."/>
            <person name="Howarth C."/>
            <person name="Larimer J."/>
            <person name="Lui A."/>
            <person name="MacDonald P.J.P."/>
            <person name="McCowen C."/>
            <person name="Montmayeur A."/>
            <person name="Murphy C."/>
            <person name="Neiman D."/>
            <person name="Pearson M."/>
            <person name="Priest M."/>
            <person name="Roberts A."/>
            <person name="Saif S."/>
            <person name="Shea T."/>
            <person name="Sisk P."/>
            <person name="Stolte C."/>
            <person name="Sykes S."/>
            <person name="Wortman J."/>
            <person name="Nusbaum C."/>
            <person name="Birren B."/>
        </authorList>
    </citation>
    <scope>NUCLEOTIDE SEQUENCE [LARGE SCALE GENOMIC DNA]</scope>
    <source>
        <strain evidence="2 3">CL02T12C01</strain>
    </source>
</reference>
<dbReference type="Pfam" id="PF01823">
    <property type="entry name" value="MACPF"/>
    <property type="match status" value="1"/>
</dbReference>
<evidence type="ECO:0000313" key="2">
    <source>
        <dbReference type="EMBL" id="EIY58551.1"/>
    </source>
</evidence>
<dbReference type="Proteomes" id="UP000005150">
    <property type="component" value="Unassembled WGS sequence"/>
</dbReference>
<sequence length="447" mass="50324">MKKNIILIVITILFLSCSDNEIIPEVIIPEQSTPTTRSVGDGKYDALGFGYNCFYSNFSNPLYAKAQVIDLQKLEAGIGTDQLTGKKFIFNPSKIIEAQLHGLTESRTAYGTSIEKLTEDMRFYIHTSLDQKKIIKLFSLDIESTITNSSNYQELNSFYKVDALKATRRLTLPYTNPAQLKYFLTDEFLFDLKNLSGKDIVNKYGTHVMTDILLGGNFSALYTGKYKSSGSTSGKEFKTSASFLMSSIKGETKFDKTTFKSFTNVNVYIKTQGGRNAVSTIINQTGDGTLGNFSIDYNSWINSVDINSESLIGIGNPDTEIYFISSFIEHPFIRMGIEEALLSKESGCFTLSKPNNKEECYLCKRMDQDYKKYGLIVPKEYPSGATVQTSVAMQYEKAGKHFRLKYPYGIIDPQPINKYLSSSFDLVPFQNSDTQLWNIYVNDKNNS</sequence>
<name>I9SQN2_9BACE</name>
<dbReference type="PROSITE" id="PS51257">
    <property type="entry name" value="PROKAR_LIPOPROTEIN"/>
    <property type="match status" value="1"/>
</dbReference>
<proteinExistence type="predicted"/>
<evidence type="ECO:0000313" key="3">
    <source>
        <dbReference type="Proteomes" id="UP000005150"/>
    </source>
</evidence>
<protein>
    <recommendedName>
        <fullName evidence="1">MACPF domain-containing protein</fullName>
    </recommendedName>
</protein>
<keyword evidence="3" id="KW-1185">Reference proteome</keyword>
<comment type="caution">
    <text evidence="2">The sequence shown here is derived from an EMBL/GenBank/DDBJ whole genome shotgun (WGS) entry which is preliminary data.</text>
</comment>
<dbReference type="EMBL" id="AGXV01000043">
    <property type="protein sequence ID" value="EIY58551.1"/>
    <property type="molecule type" value="Genomic_DNA"/>
</dbReference>
<dbReference type="RefSeq" id="WP_007481776.1">
    <property type="nucleotide sequence ID" value="NZ_JH724309.1"/>
</dbReference>
<dbReference type="HOGENOM" id="CLU_612019_0_0_10"/>
<evidence type="ECO:0000259" key="1">
    <source>
        <dbReference type="PROSITE" id="PS51412"/>
    </source>
</evidence>
<dbReference type="AlphaFoldDB" id="I9SQN2"/>
<accession>I9SQN2</accession>
<dbReference type="InterPro" id="IPR020864">
    <property type="entry name" value="MACPF"/>
</dbReference>
<dbReference type="PATRIC" id="fig|997887.3.peg.3842"/>
<dbReference type="OrthoDB" id="1038436at2"/>
<organism evidence="2 3">
    <name type="scientific">Bacteroides salyersiae CL02T12C01</name>
    <dbReference type="NCBI Taxonomy" id="997887"/>
    <lineage>
        <taxon>Bacteria</taxon>
        <taxon>Pseudomonadati</taxon>
        <taxon>Bacteroidota</taxon>
        <taxon>Bacteroidia</taxon>
        <taxon>Bacteroidales</taxon>
        <taxon>Bacteroidaceae</taxon>
        <taxon>Bacteroides</taxon>
    </lineage>
</organism>
<dbReference type="PROSITE" id="PS51412">
    <property type="entry name" value="MACPF_2"/>
    <property type="match status" value="1"/>
</dbReference>
<gene>
    <name evidence="2" type="ORF">HMPREF1071_03696</name>
</gene>
<feature type="domain" description="MACPF" evidence="1">
    <location>
        <begin position="30"/>
        <end position="352"/>
    </location>
</feature>